<evidence type="ECO:0000313" key="2">
    <source>
        <dbReference type="Proteomes" id="UP001155040"/>
    </source>
</evidence>
<name>A0A9X2UPJ3_9BACT</name>
<proteinExistence type="predicted"/>
<organism evidence="1 2">
    <name type="scientific">Salinibacter ruber</name>
    <dbReference type="NCBI Taxonomy" id="146919"/>
    <lineage>
        <taxon>Bacteria</taxon>
        <taxon>Pseudomonadati</taxon>
        <taxon>Rhodothermota</taxon>
        <taxon>Rhodothermia</taxon>
        <taxon>Rhodothermales</taxon>
        <taxon>Salinibacteraceae</taxon>
        <taxon>Salinibacter</taxon>
    </lineage>
</organism>
<sequence>MESLFSWARELGGINVYIEFFSAKAMAHGFQITMALRDHVHHGLSGFGKGNIRVVLRARCVGTEHLSAKVSENLQRQELA</sequence>
<dbReference type="RefSeq" id="WP_259078436.1">
    <property type="nucleotide sequence ID" value="NZ_JANTZC010000024.1"/>
</dbReference>
<accession>A0A9X2UPJ3</accession>
<evidence type="ECO:0000313" key="1">
    <source>
        <dbReference type="EMBL" id="MCS4037908.1"/>
    </source>
</evidence>
<dbReference type="AlphaFoldDB" id="A0A9X2UPJ3"/>
<protein>
    <submittedName>
        <fullName evidence="1">Uncharacterized protein</fullName>
    </submittedName>
</protein>
<gene>
    <name evidence="1" type="ORF">GGQ01_002997</name>
</gene>
<comment type="caution">
    <text evidence="1">The sequence shown here is derived from an EMBL/GenBank/DDBJ whole genome shotgun (WGS) entry which is preliminary data.</text>
</comment>
<reference evidence="1" key="1">
    <citation type="submission" date="2022-08" db="EMBL/GenBank/DDBJ databases">
        <title>Genomic Encyclopedia of Type Strains, Phase V (KMG-V): Genome sequencing to study the core and pangenomes of soil and plant-associated prokaryotes.</title>
        <authorList>
            <person name="Whitman W."/>
        </authorList>
    </citation>
    <scope>NUCLEOTIDE SEQUENCE</scope>
    <source>
        <strain evidence="1">SP3012</strain>
    </source>
</reference>
<dbReference type="Proteomes" id="UP001155040">
    <property type="component" value="Unassembled WGS sequence"/>
</dbReference>
<dbReference type="EMBL" id="JANUBF010000029">
    <property type="protein sequence ID" value="MCS4037908.1"/>
    <property type="molecule type" value="Genomic_DNA"/>
</dbReference>